<comment type="pathway">
    <text evidence="1 10">Cofactor biosynthesis; (R)-pantothenate biosynthesis; (R)-pantoate from 3-methyl-2-oxobutanoate: step 2/2.</text>
</comment>
<evidence type="ECO:0000256" key="3">
    <source>
        <dbReference type="ARBA" id="ARBA00013014"/>
    </source>
</evidence>
<evidence type="ECO:0000313" key="13">
    <source>
        <dbReference type="EMBL" id="SBT13286.1"/>
    </source>
</evidence>
<comment type="similarity">
    <text evidence="2 10">Belongs to the ketopantoate reductase family.</text>
</comment>
<feature type="domain" description="Ketopantoate reductase N-terminal" evidence="11">
    <location>
        <begin position="3"/>
        <end position="142"/>
    </location>
</feature>
<dbReference type="InterPro" id="IPR008927">
    <property type="entry name" value="6-PGluconate_DH-like_C_sf"/>
</dbReference>
<dbReference type="RefSeq" id="WP_065676378.1">
    <property type="nucleotide sequence ID" value="NZ_AP025463.1"/>
</dbReference>
<dbReference type="InterPro" id="IPR003710">
    <property type="entry name" value="ApbA"/>
</dbReference>
<dbReference type="InterPro" id="IPR013332">
    <property type="entry name" value="KPR_N"/>
</dbReference>
<dbReference type="NCBIfam" id="TIGR00745">
    <property type="entry name" value="apbA_panE"/>
    <property type="match status" value="1"/>
</dbReference>
<dbReference type="PANTHER" id="PTHR43765">
    <property type="entry name" value="2-DEHYDROPANTOATE 2-REDUCTASE-RELATED"/>
    <property type="match status" value="1"/>
</dbReference>
<dbReference type="AlphaFoldDB" id="A0A1C3JDR7"/>
<dbReference type="InterPro" id="IPR050838">
    <property type="entry name" value="Ketopantoate_reductase"/>
</dbReference>
<dbReference type="GO" id="GO:0015940">
    <property type="term" value="P:pantothenate biosynthetic process"/>
    <property type="evidence" value="ECO:0007669"/>
    <property type="project" value="UniProtKB-UniPathway"/>
</dbReference>
<dbReference type="Gene3D" id="1.10.1040.10">
    <property type="entry name" value="N-(1-d-carboxylethyl)-l-norvaline Dehydrogenase, domain 2"/>
    <property type="match status" value="1"/>
</dbReference>
<keyword evidence="6 10" id="KW-0521">NADP</keyword>
<evidence type="ECO:0000313" key="14">
    <source>
        <dbReference type="Proteomes" id="UP000092819"/>
    </source>
</evidence>
<keyword evidence="14" id="KW-1185">Reference proteome</keyword>
<evidence type="ECO:0000259" key="11">
    <source>
        <dbReference type="Pfam" id="PF02558"/>
    </source>
</evidence>
<proteinExistence type="inferred from homology"/>
<evidence type="ECO:0000256" key="1">
    <source>
        <dbReference type="ARBA" id="ARBA00004994"/>
    </source>
</evidence>
<evidence type="ECO:0000256" key="4">
    <source>
        <dbReference type="ARBA" id="ARBA00019465"/>
    </source>
</evidence>
<evidence type="ECO:0000256" key="8">
    <source>
        <dbReference type="ARBA" id="ARBA00032024"/>
    </source>
</evidence>
<dbReference type="EC" id="1.1.1.169" evidence="3 10"/>
<evidence type="ECO:0000256" key="6">
    <source>
        <dbReference type="ARBA" id="ARBA00022857"/>
    </source>
</evidence>
<evidence type="ECO:0000256" key="10">
    <source>
        <dbReference type="RuleBase" id="RU362068"/>
    </source>
</evidence>
<evidence type="ECO:0000259" key="12">
    <source>
        <dbReference type="Pfam" id="PF08546"/>
    </source>
</evidence>
<evidence type="ECO:0000256" key="2">
    <source>
        <dbReference type="ARBA" id="ARBA00007870"/>
    </source>
</evidence>
<comment type="catalytic activity">
    <reaction evidence="9 10">
        <text>(R)-pantoate + NADP(+) = 2-dehydropantoate + NADPH + H(+)</text>
        <dbReference type="Rhea" id="RHEA:16233"/>
        <dbReference type="ChEBI" id="CHEBI:11561"/>
        <dbReference type="ChEBI" id="CHEBI:15378"/>
        <dbReference type="ChEBI" id="CHEBI:15980"/>
        <dbReference type="ChEBI" id="CHEBI:57783"/>
        <dbReference type="ChEBI" id="CHEBI:58349"/>
        <dbReference type="EC" id="1.1.1.169"/>
    </reaction>
</comment>
<dbReference type="GO" id="GO:0050661">
    <property type="term" value="F:NADP binding"/>
    <property type="evidence" value="ECO:0007669"/>
    <property type="project" value="TreeGrafter"/>
</dbReference>
<organism evidence="13 14">
    <name type="scientific">Vibrio celticus</name>
    <dbReference type="NCBI Taxonomy" id="446372"/>
    <lineage>
        <taxon>Bacteria</taxon>
        <taxon>Pseudomonadati</taxon>
        <taxon>Pseudomonadota</taxon>
        <taxon>Gammaproteobacteria</taxon>
        <taxon>Vibrionales</taxon>
        <taxon>Vibrionaceae</taxon>
        <taxon>Vibrio</taxon>
    </lineage>
</organism>
<dbReference type="InterPro" id="IPR013752">
    <property type="entry name" value="KPA_reductase"/>
</dbReference>
<dbReference type="NCBIfam" id="NF005087">
    <property type="entry name" value="PRK06522.1-1"/>
    <property type="match status" value="1"/>
</dbReference>
<dbReference type="SUPFAM" id="SSF51735">
    <property type="entry name" value="NAD(P)-binding Rossmann-fold domains"/>
    <property type="match status" value="1"/>
</dbReference>
<name>A0A1C3JDR7_9VIBR</name>
<comment type="function">
    <text evidence="10">Catalyzes the NADPH-dependent reduction of ketopantoate into pantoic acid.</text>
</comment>
<dbReference type="PANTHER" id="PTHR43765:SF2">
    <property type="entry name" value="2-DEHYDROPANTOATE 2-REDUCTASE"/>
    <property type="match status" value="1"/>
</dbReference>
<evidence type="ECO:0000256" key="5">
    <source>
        <dbReference type="ARBA" id="ARBA00022655"/>
    </source>
</evidence>
<keyword evidence="5 10" id="KW-0566">Pantothenate biosynthesis</keyword>
<gene>
    <name evidence="13" type="primary">panE</name>
    <name evidence="13" type="ORF">VCE7224_02031</name>
</gene>
<evidence type="ECO:0000256" key="9">
    <source>
        <dbReference type="ARBA" id="ARBA00048793"/>
    </source>
</evidence>
<dbReference type="SUPFAM" id="SSF48179">
    <property type="entry name" value="6-phosphogluconate dehydrogenase C-terminal domain-like"/>
    <property type="match status" value="1"/>
</dbReference>
<keyword evidence="7 10" id="KW-0560">Oxidoreductase</keyword>
<reference evidence="14" key="1">
    <citation type="submission" date="2016-06" db="EMBL/GenBank/DDBJ databases">
        <authorList>
            <person name="Rodrigo-Torres L."/>
            <person name="Arahal D.R."/>
        </authorList>
    </citation>
    <scope>NUCLEOTIDE SEQUENCE [LARGE SCALE GENOMIC DNA]</scope>
    <source>
        <strain evidence="14">CECT 7224</strain>
    </source>
</reference>
<feature type="domain" description="Ketopantoate reductase C-terminal" evidence="12">
    <location>
        <begin position="168"/>
        <end position="289"/>
    </location>
</feature>
<dbReference type="InterPro" id="IPR036291">
    <property type="entry name" value="NAD(P)-bd_dom_sf"/>
</dbReference>
<dbReference type="Gene3D" id="3.40.50.720">
    <property type="entry name" value="NAD(P)-binding Rossmann-like Domain"/>
    <property type="match status" value="1"/>
</dbReference>
<protein>
    <recommendedName>
        <fullName evidence="4 10">2-dehydropantoate 2-reductase</fullName>
        <ecNumber evidence="3 10">1.1.1.169</ecNumber>
    </recommendedName>
    <alternativeName>
        <fullName evidence="8 10">Ketopantoate reductase</fullName>
    </alternativeName>
</protein>
<dbReference type="EMBL" id="FLQZ01000039">
    <property type="protein sequence ID" value="SBT13286.1"/>
    <property type="molecule type" value="Genomic_DNA"/>
</dbReference>
<dbReference type="Pfam" id="PF02558">
    <property type="entry name" value="ApbA"/>
    <property type="match status" value="1"/>
</dbReference>
<accession>A0A1C3JDR7</accession>
<sequence length="297" mass="32993">MNITIVGPGAIGSLWAIKLLQAGHNVSLWSRSPETSIDLTLDEQTSLSFNNNNIDKLSTSDLVIFTVKAWQVEEATIPLLQYLDSDTILMFMHNGMGAVDNIITQINAHPIVLATTTQAAFKPNRNNVSHTGLGQTQLGAFNQTGQQCTFLVDVLEHALPTVNWNPQIKTALWTKLAINCAINPLTGLEQIKNGELADQKFEGILSSIVEELTQVMQAEEIACSLDELEASVKQVIQATAQNNSSMKQDMFYQRKTEIDFITGHLIKTALKHQIEVPVNQKLFDQVKEQENSWNHQD</sequence>
<dbReference type="GO" id="GO:0008677">
    <property type="term" value="F:2-dehydropantoate 2-reductase activity"/>
    <property type="evidence" value="ECO:0007669"/>
    <property type="project" value="UniProtKB-EC"/>
</dbReference>
<dbReference type="InterPro" id="IPR013328">
    <property type="entry name" value="6PGD_dom2"/>
</dbReference>
<dbReference type="UniPathway" id="UPA00028">
    <property type="reaction ID" value="UER00004"/>
</dbReference>
<evidence type="ECO:0000256" key="7">
    <source>
        <dbReference type="ARBA" id="ARBA00023002"/>
    </source>
</evidence>
<dbReference type="Pfam" id="PF08546">
    <property type="entry name" value="ApbA_C"/>
    <property type="match status" value="1"/>
</dbReference>
<dbReference type="Proteomes" id="UP000092819">
    <property type="component" value="Unassembled WGS sequence"/>
</dbReference>
<dbReference type="GO" id="GO:0005737">
    <property type="term" value="C:cytoplasm"/>
    <property type="evidence" value="ECO:0007669"/>
    <property type="project" value="TreeGrafter"/>
</dbReference>